<proteinExistence type="predicted"/>
<organism evidence="2 3">
    <name type="scientific">Kordia periserrulae</name>
    <dbReference type="NCBI Taxonomy" id="701523"/>
    <lineage>
        <taxon>Bacteria</taxon>
        <taxon>Pseudomonadati</taxon>
        <taxon>Bacteroidota</taxon>
        <taxon>Flavobacteriia</taxon>
        <taxon>Flavobacteriales</taxon>
        <taxon>Flavobacteriaceae</taxon>
        <taxon>Kordia</taxon>
    </lineage>
</organism>
<accession>A0A2T6C5J1</accession>
<keyword evidence="3" id="KW-1185">Reference proteome</keyword>
<feature type="transmembrane region" description="Helical" evidence="1">
    <location>
        <begin position="40"/>
        <end position="59"/>
    </location>
</feature>
<dbReference type="OrthoDB" id="979693at2"/>
<dbReference type="AlphaFoldDB" id="A0A2T6C5J1"/>
<evidence type="ECO:0000313" key="2">
    <source>
        <dbReference type="EMBL" id="PTX63591.1"/>
    </source>
</evidence>
<gene>
    <name evidence="2" type="ORF">C8N46_101192</name>
</gene>
<feature type="transmembrane region" description="Helical" evidence="1">
    <location>
        <begin position="12"/>
        <end position="28"/>
    </location>
</feature>
<dbReference type="EMBL" id="QBKT01000001">
    <property type="protein sequence ID" value="PTX63591.1"/>
    <property type="molecule type" value="Genomic_DNA"/>
</dbReference>
<dbReference type="RefSeq" id="WP_108113573.1">
    <property type="nucleotide sequence ID" value="NZ_QBKT01000001.1"/>
</dbReference>
<sequence>MQILYNFHQRFAKFLIPIALFTATYFLIKSPYFLENSNTLSFAVSADLLLTIPIIYFLLIRKTSIPKTTVVPVMLIGLAIGFSTLPATNQEYLQLFKTWCLPVIEIGVASFIIYKVRKAILFHKQQKTSVDFFTALKKTCAAILPKPVVIPFATEIAVFYYGFIYWKRRKLAENEFSYHKESSYLALFFGLILIVAIEIVPIHILLAKWSELAAWILTGLSIYSGIQIFGYAKSLMKRPIAIENNRLLLRYGIMQEAEIPLSDIKQITLTSKEFDKEENSARLSIVGELEGHNVLIETNNEHQLRGLFGKKKAFTKIALFVDTPAKLKSFIENSLQD</sequence>
<keyword evidence="1" id="KW-1133">Transmembrane helix</keyword>
<keyword evidence="1" id="KW-0812">Transmembrane</keyword>
<keyword evidence="1" id="KW-0472">Membrane</keyword>
<protein>
    <submittedName>
        <fullName evidence="2">Uncharacterized protein</fullName>
    </submittedName>
</protein>
<feature type="transmembrane region" description="Helical" evidence="1">
    <location>
        <begin position="184"/>
        <end position="206"/>
    </location>
</feature>
<evidence type="ECO:0000313" key="3">
    <source>
        <dbReference type="Proteomes" id="UP000244090"/>
    </source>
</evidence>
<name>A0A2T6C5J1_9FLAO</name>
<feature type="transmembrane region" description="Helical" evidence="1">
    <location>
        <begin position="71"/>
        <end position="89"/>
    </location>
</feature>
<evidence type="ECO:0000256" key="1">
    <source>
        <dbReference type="SAM" id="Phobius"/>
    </source>
</evidence>
<reference evidence="2 3" key="1">
    <citation type="submission" date="2018-04" db="EMBL/GenBank/DDBJ databases">
        <title>Genomic Encyclopedia of Archaeal and Bacterial Type Strains, Phase II (KMG-II): from individual species to whole genera.</title>
        <authorList>
            <person name="Goeker M."/>
        </authorList>
    </citation>
    <scope>NUCLEOTIDE SEQUENCE [LARGE SCALE GENOMIC DNA]</scope>
    <source>
        <strain evidence="2 3">DSM 25731</strain>
    </source>
</reference>
<comment type="caution">
    <text evidence="2">The sequence shown here is derived from an EMBL/GenBank/DDBJ whole genome shotgun (WGS) entry which is preliminary data.</text>
</comment>
<dbReference type="Proteomes" id="UP000244090">
    <property type="component" value="Unassembled WGS sequence"/>
</dbReference>
<feature type="transmembrane region" description="Helical" evidence="1">
    <location>
        <begin position="212"/>
        <end position="232"/>
    </location>
</feature>